<dbReference type="Proteomes" id="UP000242525">
    <property type="component" value="Unassembled WGS sequence"/>
</dbReference>
<evidence type="ECO:0000256" key="5">
    <source>
        <dbReference type="SAM" id="MobiDB-lite"/>
    </source>
</evidence>
<feature type="zinc finger region" description="C3H1-type" evidence="4">
    <location>
        <begin position="133"/>
        <end position="162"/>
    </location>
</feature>
<feature type="zinc finger region" description="C3H1-type" evidence="4">
    <location>
        <begin position="238"/>
        <end position="265"/>
    </location>
</feature>
<feature type="region of interest" description="Disordered" evidence="5">
    <location>
        <begin position="269"/>
        <end position="335"/>
    </location>
</feature>
<reference evidence="7" key="1">
    <citation type="submission" date="2014-03" db="EMBL/GenBank/DDBJ databases">
        <authorList>
            <person name="Casaregola S."/>
        </authorList>
    </citation>
    <scope>NUCLEOTIDE SEQUENCE [LARGE SCALE GENOMIC DNA]</scope>
    <source>
        <strain evidence="7">CLIB 918</strain>
    </source>
</reference>
<evidence type="ECO:0000259" key="6">
    <source>
        <dbReference type="PROSITE" id="PS50103"/>
    </source>
</evidence>
<feature type="compositionally biased region" description="Acidic residues" evidence="5">
    <location>
        <begin position="324"/>
        <end position="335"/>
    </location>
</feature>
<dbReference type="InterPro" id="IPR036855">
    <property type="entry name" value="Znf_CCCH_sf"/>
</dbReference>
<dbReference type="Pfam" id="PF00642">
    <property type="entry name" value="zf-CCCH"/>
    <property type="match status" value="1"/>
</dbReference>
<feature type="domain" description="C3H1-type" evidence="6">
    <location>
        <begin position="133"/>
        <end position="162"/>
    </location>
</feature>
<dbReference type="GO" id="GO:0005634">
    <property type="term" value="C:nucleus"/>
    <property type="evidence" value="ECO:0007669"/>
    <property type="project" value="TreeGrafter"/>
</dbReference>
<evidence type="ECO:0000256" key="3">
    <source>
        <dbReference type="ARBA" id="ARBA00022833"/>
    </source>
</evidence>
<keyword evidence="3 4" id="KW-0862">Zinc</keyword>
<comment type="caution">
    <text evidence="7">The sequence shown here is derived from an EMBL/GenBank/DDBJ whole genome shotgun (WGS) entry which is preliminary data.</text>
</comment>
<evidence type="ECO:0000313" key="8">
    <source>
        <dbReference type="Proteomes" id="UP000242525"/>
    </source>
</evidence>
<proteinExistence type="predicted"/>
<dbReference type="PANTHER" id="PTHR46156">
    <property type="entry name" value="CCCH ZINGC FINGER"/>
    <property type="match status" value="1"/>
</dbReference>
<dbReference type="SUPFAM" id="SSF90229">
    <property type="entry name" value="CCCH zinc finger"/>
    <property type="match status" value="1"/>
</dbReference>
<feature type="zinc finger region" description="C3H1-type" evidence="4">
    <location>
        <begin position="166"/>
        <end position="187"/>
    </location>
</feature>
<dbReference type="PROSITE" id="PS50103">
    <property type="entry name" value="ZF_C3H1"/>
    <property type="match status" value="4"/>
</dbReference>
<dbReference type="InterPro" id="IPR000571">
    <property type="entry name" value="Znf_CCCH"/>
</dbReference>
<dbReference type="GO" id="GO:0008270">
    <property type="term" value="F:zinc ion binding"/>
    <property type="evidence" value="ECO:0007669"/>
    <property type="project" value="UniProtKB-KW"/>
</dbReference>
<evidence type="ECO:0000256" key="2">
    <source>
        <dbReference type="ARBA" id="ARBA00022771"/>
    </source>
</evidence>
<accession>A0A0J9X681</accession>
<feature type="compositionally biased region" description="Basic and acidic residues" evidence="5">
    <location>
        <begin position="281"/>
        <end position="290"/>
    </location>
</feature>
<evidence type="ECO:0000256" key="1">
    <source>
        <dbReference type="ARBA" id="ARBA00022723"/>
    </source>
</evidence>
<organism evidence="7 8">
    <name type="scientific">Geotrichum candidum</name>
    <name type="common">Oospora lactis</name>
    <name type="synonym">Dipodascus geotrichum</name>
    <dbReference type="NCBI Taxonomy" id="1173061"/>
    <lineage>
        <taxon>Eukaryota</taxon>
        <taxon>Fungi</taxon>
        <taxon>Dikarya</taxon>
        <taxon>Ascomycota</taxon>
        <taxon>Saccharomycotina</taxon>
        <taxon>Dipodascomycetes</taxon>
        <taxon>Dipodascales</taxon>
        <taxon>Dipodascaceae</taxon>
        <taxon>Geotrichum</taxon>
    </lineage>
</organism>
<gene>
    <name evidence="7" type="ORF">BN980_GECA03s05554g</name>
</gene>
<keyword evidence="8" id="KW-1185">Reference proteome</keyword>
<feature type="domain" description="C3H1-type" evidence="6">
    <location>
        <begin position="188"/>
        <end position="214"/>
    </location>
</feature>
<dbReference type="Pfam" id="PF14608">
    <property type="entry name" value="zf-CCCH_2"/>
    <property type="match status" value="2"/>
</dbReference>
<dbReference type="Gene3D" id="4.10.1000.10">
    <property type="entry name" value="Zinc finger, CCCH-type"/>
    <property type="match status" value="2"/>
</dbReference>
<dbReference type="OrthoDB" id="410307at2759"/>
<dbReference type="EMBL" id="CCBN010000003">
    <property type="protein sequence ID" value="CDO52657.1"/>
    <property type="molecule type" value="Genomic_DNA"/>
</dbReference>
<dbReference type="SMART" id="SM00356">
    <property type="entry name" value="ZnF_C3H1"/>
    <property type="match status" value="5"/>
</dbReference>
<feature type="zinc finger region" description="C3H1-type" evidence="4">
    <location>
        <begin position="188"/>
        <end position="214"/>
    </location>
</feature>
<sequence length="335" mass="37828">MNNNQSSEAELRRQIADLAGQINRHKNQTTAPVNQTYYNHGSAYMPPRYNKRGSYSYNNPYSFAQSRKHPYHYSQASPYNHNNIVTINGQNYKSTSSGNKLVKLADSPAVMNDTFIRRKPGTLVNTSVVGKPDKYSGYCPQFTRTGVCPRGSSCKYAKHDRNHVAICKYYLSGTCSKSSCPLSHISTPHNAPVCSYFLAGNCTNNACKYLHIKPSLPGFICREFAFNGYCEQGALCGRVHSFDCPDFFETGKCPRSNCHLRHRRPVEKELNVPTSDQTIVDTHELTKGMFDEPEDSDDEDEGNMNDLAQDSRSNIPEQQKQEQNDEELDDDFIEV</sequence>
<protein>
    <recommendedName>
        <fullName evidence="6">C3H1-type domain-containing protein</fullName>
    </recommendedName>
</protein>
<dbReference type="PANTHER" id="PTHR46156:SF1">
    <property type="entry name" value="ZINC FINGER CCCH DOMAIN-CONTAINING PROTEIN 3"/>
    <property type="match status" value="1"/>
</dbReference>
<keyword evidence="2 4" id="KW-0863">Zinc-finger</keyword>
<evidence type="ECO:0000256" key="4">
    <source>
        <dbReference type="PROSITE-ProRule" id="PRU00723"/>
    </source>
</evidence>
<name>A0A0J9X681_GEOCN</name>
<evidence type="ECO:0000313" key="7">
    <source>
        <dbReference type="EMBL" id="CDO52657.1"/>
    </source>
</evidence>
<feature type="domain" description="C3H1-type" evidence="6">
    <location>
        <begin position="238"/>
        <end position="265"/>
    </location>
</feature>
<feature type="compositionally biased region" description="Polar residues" evidence="5">
    <location>
        <begin position="306"/>
        <end position="318"/>
    </location>
</feature>
<dbReference type="AlphaFoldDB" id="A0A0J9X681"/>
<dbReference type="STRING" id="1173061.A0A0J9X681"/>
<keyword evidence="1 4" id="KW-0479">Metal-binding</keyword>
<feature type="compositionally biased region" description="Acidic residues" evidence="5">
    <location>
        <begin position="291"/>
        <end position="303"/>
    </location>
</feature>
<feature type="domain" description="C3H1-type" evidence="6">
    <location>
        <begin position="166"/>
        <end position="187"/>
    </location>
</feature>